<dbReference type="EMBL" id="JARTFS010000006">
    <property type="protein sequence ID" value="MED4401744.1"/>
    <property type="molecule type" value="Genomic_DNA"/>
</dbReference>
<name>A0ABU6NXA5_9BACI</name>
<dbReference type="GeneID" id="301143608"/>
<dbReference type="Proteomes" id="UP001342826">
    <property type="component" value="Unassembled WGS sequence"/>
</dbReference>
<dbReference type="InterPro" id="IPR035379">
    <property type="entry name" value="YkpC-like"/>
</dbReference>
<reference evidence="1 2" key="1">
    <citation type="submission" date="2023-03" db="EMBL/GenBank/DDBJ databases">
        <title>Bacillus Genome Sequencing.</title>
        <authorList>
            <person name="Dunlap C."/>
        </authorList>
    </citation>
    <scope>NUCLEOTIDE SEQUENCE [LARGE SCALE GENOMIC DNA]</scope>
    <source>
        <strain evidence="1 2">NRS-1717</strain>
    </source>
</reference>
<comment type="caution">
    <text evidence="1">The sequence shown here is derived from an EMBL/GenBank/DDBJ whole genome shotgun (WGS) entry which is preliminary data.</text>
</comment>
<sequence length="45" mass="4841">MLKDLSRRLIISLTLAAIILSGMSISLANMPEAPSNGQMLQVRGE</sequence>
<accession>A0ABU6NXA5</accession>
<gene>
    <name evidence="1" type="ORF">P9271_10490</name>
</gene>
<protein>
    <submittedName>
        <fullName evidence="1">Protein YkpC</fullName>
    </submittedName>
</protein>
<evidence type="ECO:0000313" key="1">
    <source>
        <dbReference type="EMBL" id="MED4401744.1"/>
    </source>
</evidence>
<evidence type="ECO:0000313" key="2">
    <source>
        <dbReference type="Proteomes" id="UP001342826"/>
    </source>
</evidence>
<dbReference type="Pfam" id="PF17447">
    <property type="entry name" value="YkpC"/>
    <property type="match status" value="1"/>
</dbReference>
<dbReference type="RefSeq" id="WP_235843029.1">
    <property type="nucleotide sequence ID" value="NZ_JARSOS010000007.1"/>
</dbReference>
<proteinExistence type="predicted"/>
<organism evidence="1 2">
    <name type="scientific">Metabacillus fastidiosus</name>
    <dbReference type="NCBI Taxonomy" id="1458"/>
    <lineage>
        <taxon>Bacteria</taxon>
        <taxon>Bacillati</taxon>
        <taxon>Bacillota</taxon>
        <taxon>Bacilli</taxon>
        <taxon>Bacillales</taxon>
        <taxon>Bacillaceae</taxon>
        <taxon>Metabacillus</taxon>
    </lineage>
</organism>
<keyword evidence="2" id="KW-1185">Reference proteome</keyword>